<sequence length="179" mass="19159">MSAGITQKVISFRSHPLTRPHYADGMSQMSPNTITDVFSMARIAEQRPLTGDELEQLNNASAGLNRTLGLRYVEVGPERVVSELRVTANHLQPAGLVNGGVYCAIAESTGSTAGIIFGRGKPVVGVNNNTDFIASVRDGVIRAEATAIQKGGRTQVWQILCTHNGELVARTTLRTMVLG</sequence>
<organism evidence="4 5">
    <name type="scientific">Corynebacterium efficiens (strain DSM 44549 / YS-314 / AJ 12310 / JCM 11189 / NBRC 100395)</name>
    <dbReference type="NCBI Taxonomy" id="196164"/>
    <lineage>
        <taxon>Bacteria</taxon>
        <taxon>Bacillati</taxon>
        <taxon>Actinomycetota</taxon>
        <taxon>Actinomycetes</taxon>
        <taxon>Mycobacteriales</taxon>
        <taxon>Corynebacteriaceae</taxon>
        <taxon>Corynebacterium</taxon>
    </lineage>
</organism>
<dbReference type="InterPro" id="IPR003736">
    <property type="entry name" value="PAAI_dom"/>
</dbReference>
<dbReference type="SUPFAM" id="SSF54637">
    <property type="entry name" value="Thioesterase/thiol ester dehydrase-isomerase"/>
    <property type="match status" value="1"/>
</dbReference>
<dbReference type="eggNOG" id="COG2050">
    <property type="taxonomic scope" value="Bacteria"/>
</dbReference>
<dbReference type="Gene3D" id="3.10.129.10">
    <property type="entry name" value="Hotdog Thioesterase"/>
    <property type="match status" value="1"/>
</dbReference>
<evidence type="ECO:0000256" key="2">
    <source>
        <dbReference type="ARBA" id="ARBA00022801"/>
    </source>
</evidence>
<dbReference type="STRING" id="196164.gene:10742008"/>
<dbReference type="KEGG" id="cef:CE1589"/>
<evidence type="ECO:0000313" key="4">
    <source>
        <dbReference type="EMBL" id="BAC18399.1"/>
    </source>
</evidence>
<keyword evidence="5" id="KW-1185">Reference proteome</keyword>
<proteinExistence type="inferred from homology"/>
<reference evidence="4 5" key="1">
    <citation type="journal article" date="2003" name="Genome Res.">
        <title>Comparative complete genome sequence analysis of the amino acid replacements responsible for the thermostability of Corynebacterium efficiens.</title>
        <authorList>
            <person name="Nishio Y."/>
            <person name="Nakamura Y."/>
            <person name="Kawarabayasi Y."/>
            <person name="Usuda Y."/>
            <person name="Kimura E."/>
            <person name="Sugimoto S."/>
            <person name="Matsui K."/>
            <person name="Yamagishi A."/>
            <person name="Kikuchi H."/>
            <person name="Ikeo K."/>
            <person name="Gojobori T."/>
        </authorList>
    </citation>
    <scope>NUCLEOTIDE SEQUENCE [LARGE SCALE GENOMIC DNA]</scope>
    <source>
        <strain evidence="5">DSM 44549 / YS-314 / AJ 12310 / JCM 11189 / NBRC 100395</strain>
    </source>
</reference>
<dbReference type="InterPro" id="IPR029069">
    <property type="entry name" value="HotDog_dom_sf"/>
</dbReference>
<protein>
    <recommendedName>
        <fullName evidence="3">Thioesterase domain-containing protein</fullName>
    </recommendedName>
</protein>
<evidence type="ECO:0000313" key="5">
    <source>
        <dbReference type="Proteomes" id="UP000001409"/>
    </source>
</evidence>
<dbReference type="Pfam" id="PF03061">
    <property type="entry name" value="4HBT"/>
    <property type="match status" value="1"/>
</dbReference>
<dbReference type="Proteomes" id="UP000001409">
    <property type="component" value="Chromosome"/>
</dbReference>
<dbReference type="CDD" id="cd03443">
    <property type="entry name" value="PaaI_thioesterase"/>
    <property type="match status" value="1"/>
</dbReference>
<dbReference type="InterPro" id="IPR006683">
    <property type="entry name" value="Thioestr_dom"/>
</dbReference>
<feature type="domain" description="Thioesterase" evidence="3">
    <location>
        <begin position="95"/>
        <end position="160"/>
    </location>
</feature>
<evidence type="ECO:0000259" key="3">
    <source>
        <dbReference type="Pfam" id="PF03061"/>
    </source>
</evidence>
<dbReference type="NCBIfam" id="TIGR00369">
    <property type="entry name" value="unchar_dom_1"/>
    <property type="match status" value="1"/>
</dbReference>
<keyword evidence="2" id="KW-0378">Hydrolase</keyword>
<dbReference type="GO" id="GO:0005829">
    <property type="term" value="C:cytosol"/>
    <property type="evidence" value="ECO:0007669"/>
    <property type="project" value="TreeGrafter"/>
</dbReference>
<dbReference type="GO" id="GO:0061522">
    <property type="term" value="F:1,4-dihydroxy-2-naphthoyl-CoA thioesterase activity"/>
    <property type="evidence" value="ECO:0007669"/>
    <property type="project" value="TreeGrafter"/>
</dbReference>
<dbReference type="EMBL" id="BA000035">
    <property type="protein sequence ID" value="BAC18399.1"/>
    <property type="molecule type" value="Genomic_DNA"/>
</dbReference>
<comment type="similarity">
    <text evidence="1">Belongs to the thioesterase PaaI family.</text>
</comment>
<dbReference type="PANTHER" id="PTHR43240:SF5">
    <property type="entry name" value="1,4-DIHYDROXY-2-NAPHTHOYL-COA THIOESTERASE 1"/>
    <property type="match status" value="1"/>
</dbReference>
<accession>Q8FTI0</accession>
<dbReference type="PANTHER" id="PTHR43240">
    <property type="entry name" value="1,4-DIHYDROXY-2-NAPHTHOYL-COA THIOESTERASE 1"/>
    <property type="match status" value="1"/>
</dbReference>
<name>Q8FTI0_COREF</name>
<dbReference type="HOGENOM" id="CLU_089876_13_3_11"/>
<evidence type="ECO:0000256" key="1">
    <source>
        <dbReference type="ARBA" id="ARBA00008324"/>
    </source>
</evidence>
<dbReference type="AlphaFoldDB" id="Q8FTI0"/>